<protein>
    <submittedName>
        <fullName evidence="2">Uncharacterized protein</fullName>
    </submittedName>
</protein>
<evidence type="ECO:0000313" key="2">
    <source>
        <dbReference type="EMBL" id="AUX35911.1"/>
    </source>
</evidence>
<accession>A0A4P2R094</accession>
<gene>
    <name evidence="2" type="ORF">SOCE836_081130</name>
</gene>
<sequence>MKRVRIEESFPGIGRGGPQSAGRCDTEAQRTQIREPQGRRASMARLLSQQDQRRAGCRPTRREAWPACHRTAAIHCNGSANAPLAQRPARCAQYRAEGPRGDRFREETSRCGVSMSRDMSRDIETLARTKRSITMGATSDTRSGFIVRISHGDTHRCSLRSAPTCARRRARRFQRSLLLAALPRSSHAAFHAATDVSSAPESSALGSFAPARSAPGATLAACRARCPPDPESAGRAVRTTRAGALCIALPGTKPGRFGRAPAGRRVIAAPRCAAKLLIYRRFSRRAG</sequence>
<dbReference type="AlphaFoldDB" id="A0A4P2R094"/>
<feature type="region of interest" description="Disordered" evidence="1">
    <location>
        <begin position="1"/>
        <end position="41"/>
    </location>
</feature>
<dbReference type="Proteomes" id="UP000295497">
    <property type="component" value="Chromosome"/>
</dbReference>
<name>A0A4P2R094_SORCE</name>
<dbReference type="EMBL" id="CP012672">
    <property type="protein sequence ID" value="AUX35911.1"/>
    <property type="molecule type" value="Genomic_DNA"/>
</dbReference>
<organism evidence="2 3">
    <name type="scientific">Sorangium cellulosum</name>
    <name type="common">Polyangium cellulosum</name>
    <dbReference type="NCBI Taxonomy" id="56"/>
    <lineage>
        <taxon>Bacteria</taxon>
        <taxon>Pseudomonadati</taxon>
        <taxon>Myxococcota</taxon>
        <taxon>Polyangia</taxon>
        <taxon>Polyangiales</taxon>
        <taxon>Polyangiaceae</taxon>
        <taxon>Sorangium</taxon>
    </lineage>
</organism>
<evidence type="ECO:0000313" key="3">
    <source>
        <dbReference type="Proteomes" id="UP000295497"/>
    </source>
</evidence>
<proteinExistence type="predicted"/>
<evidence type="ECO:0000256" key="1">
    <source>
        <dbReference type="SAM" id="MobiDB-lite"/>
    </source>
</evidence>
<feature type="compositionally biased region" description="Basic and acidic residues" evidence="1">
    <location>
        <begin position="24"/>
        <end position="38"/>
    </location>
</feature>
<reference evidence="2 3" key="1">
    <citation type="submission" date="2015-09" db="EMBL/GenBank/DDBJ databases">
        <title>Sorangium comparison.</title>
        <authorList>
            <person name="Zaburannyi N."/>
            <person name="Bunk B."/>
            <person name="Overmann J."/>
            <person name="Mueller R."/>
        </authorList>
    </citation>
    <scope>NUCLEOTIDE SEQUENCE [LARGE SCALE GENOMIC DNA]</scope>
    <source>
        <strain evidence="2 3">So ce836</strain>
    </source>
</reference>